<comment type="subcellular location">
    <subcellularLocation>
        <location evidence="1">Cell outer membrane</location>
    </subcellularLocation>
</comment>
<dbReference type="InterPro" id="IPR011990">
    <property type="entry name" value="TPR-like_helical_dom_sf"/>
</dbReference>
<dbReference type="EMBL" id="FUZZ01000001">
    <property type="protein sequence ID" value="SKD00878.1"/>
    <property type="molecule type" value="Genomic_DNA"/>
</dbReference>
<evidence type="ECO:0000313" key="8">
    <source>
        <dbReference type="EMBL" id="SKD00878.1"/>
    </source>
</evidence>
<evidence type="ECO:0000313" key="9">
    <source>
        <dbReference type="Proteomes" id="UP000190166"/>
    </source>
</evidence>
<keyword evidence="5" id="KW-0998">Cell outer membrane</keyword>
<evidence type="ECO:0000256" key="4">
    <source>
        <dbReference type="ARBA" id="ARBA00023136"/>
    </source>
</evidence>
<comment type="similarity">
    <text evidence="2">Belongs to the SusD family.</text>
</comment>
<dbReference type="STRING" id="393003.SAMN05660461_1986"/>
<evidence type="ECO:0000256" key="3">
    <source>
        <dbReference type="ARBA" id="ARBA00022729"/>
    </source>
</evidence>
<dbReference type="InterPro" id="IPR033985">
    <property type="entry name" value="SusD-like_N"/>
</dbReference>
<evidence type="ECO:0000259" key="7">
    <source>
        <dbReference type="Pfam" id="PF14322"/>
    </source>
</evidence>
<keyword evidence="9" id="KW-1185">Reference proteome</keyword>
<evidence type="ECO:0000256" key="5">
    <source>
        <dbReference type="ARBA" id="ARBA00023237"/>
    </source>
</evidence>
<dbReference type="Gene3D" id="1.25.40.390">
    <property type="match status" value="1"/>
</dbReference>
<dbReference type="InterPro" id="IPR012944">
    <property type="entry name" value="SusD_RagB_dom"/>
</dbReference>
<dbReference type="GO" id="GO:0009279">
    <property type="term" value="C:cell outer membrane"/>
    <property type="evidence" value="ECO:0007669"/>
    <property type="project" value="UniProtKB-SubCell"/>
</dbReference>
<accession>A0A1T5NL55</accession>
<reference evidence="8 9" key="1">
    <citation type="submission" date="2017-02" db="EMBL/GenBank/DDBJ databases">
        <authorList>
            <person name="Peterson S.W."/>
        </authorList>
    </citation>
    <scope>NUCLEOTIDE SEQUENCE [LARGE SCALE GENOMIC DNA]</scope>
    <source>
        <strain evidence="8 9">DSM 18108</strain>
    </source>
</reference>
<dbReference type="Pfam" id="PF14322">
    <property type="entry name" value="SusD-like_3"/>
    <property type="match status" value="1"/>
</dbReference>
<evidence type="ECO:0000256" key="2">
    <source>
        <dbReference type="ARBA" id="ARBA00006275"/>
    </source>
</evidence>
<feature type="domain" description="RagB/SusD" evidence="6">
    <location>
        <begin position="309"/>
        <end position="486"/>
    </location>
</feature>
<name>A0A1T5NL55_9BACT</name>
<dbReference type="SUPFAM" id="SSF48452">
    <property type="entry name" value="TPR-like"/>
    <property type="match status" value="1"/>
</dbReference>
<evidence type="ECO:0000259" key="6">
    <source>
        <dbReference type="Pfam" id="PF07980"/>
    </source>
</evidence>
<dbReference type="RefSeq" id="WP_159454250.1">
    <property type="nucleotide sequence ID" value="NZ_FUZZ01000001.1"/>
</dbReference>
<evidence type="ECO:0000256" key="1">
    <source>
        <dbReference type="ARBA" id="ARBA00004442"/>
    </source>
</evidence>
<organism evidence="8 9">
    <name type="scientific">Chitinophaga ginsengisegetis</name>
    <dbReference type="NCBI Taxonomy" id="393003"/>
    <lineage>
        <taxon>Bacteria</taxon>
        <taxon>Pseudomonadati</taxon>
        <taxon>Bacteroidota</taxon>
        <taxon>Chitinophagia</taxon>
        <taxon>Chitinophagales</taxon>
        <taxon>Chitinophagaceae</taxon>
        <taxon>Chitinophaga</taxon>
    </lineage>
</organism>
<feature type="domain" description="SusD-like N-terminal" evidence="7">
    <location>
        <begin position="31"/>
        <end position="219"/>
    </location>
</feature>
<sequence length="497" mass="55337">MKQRLINYKTLVKYIACFLILFVLATSCKKDFLEKKPGYLSSEGFYQTDQQAEQAMNAAYYPLLSFWTNKVSFESDVLSDDAVKGQGSDLAALNSFDILNIDAASDPIKNNWADNYTGIYRCNLVLDNVQPDSDTKKRVLGEAHFLRAFFYYRLVIRYGGVSLSKTTLGGDIKLPRSTADETYQFIIDELSQAESLLPYPADVTSVNVGRANRGAASSLKGITYLQWGKYQDAYNVLKAVVSNAGGKFNYGLTPNFLDLFKVASNNNKESVFEAQTREGADFDQSNGFNFWVRPRNGSTIFGLGFCLPTKSLFDEFESGDPRRAASIFAPGDIISDEPIPGSSGDNVNKHPFQAAWAPETGYGCAKYVKGIFVGNNAEKTGQNKRLIRYAEVLLAFAEAAYKTTGHDNEAWDAISQVRTRAFGYNKPSPHTQLFDAIVHERRVELALEGKRYFDLLRWGLADRYLGALGYRSETKGLYPVPIAELDANPNSRQNAGF</sequence>
<dbReference type="Pfam" id="PF07980">
    <property type="entry name" value="SusD_RagB"/>
    <property type="match status" value="1"/>
</dbReference>
<dbReference type="PROSITE" id="PS51257">
    <property type="entry name" value="PROKAR_LIPOPROTEIN"/>
    <property type="match status" value="1"/>
</dbReference>
<gene>
    <name evidence="8" type="ORF">SAMN05660461_1986</name>
</gene>
<dbReference type="Proteomes" id="UP000190166">
    <property type="component" value="Unassembled WGS sequence"/>
</dbReference>
<protein>
    <submittedName>
        <fullName evidence="8">Starch-binding associating with outer membrane</fullName>
    </submittedName>
</protein>
<dbReference type="AlphaFoldDB" id="A0A1T5NL55"/>
<dbReference type="CDD" id="cd08977">
    <property type="entry name" value="SusD"/>
    <property type="match status" value="1"/>
</dbReference>
<keyword evidence="3" id="KW-0732">Signal</keyword>
<proteinExistence type="inferred from homology"/>
<keyword evidence="4" id="KW-0472">Membrane</keyword>